<reference evidence="6" key="1">
    <citation type="submission" date="2017-05" db="EMBL/GenBank/DDBJ databases">
        <title>Complete and WGS of Bordetella genogroups.</title>
        <authorList>
            <person name="Spilker T."/>
            <person name="Lipuma J."/>
        </authorList>
    </citation>
    <scope>NUCLEOTIDE SEQUENCE [LARGE SCALE GENOMIC DNA]</scope>
    <source>
        <strain evidence="6">AU16122</strain>
    </source>
</reference>
<dbReference type="InterPro" id="IPR050834">
    <property type="entry name" value="Glycosyltransf_2"/>
</dbReference>
<dbReference type="PANTHER" id="PTHR43685:SF5">
    <property type="entry name" value="GLYCOSYLTRANSFERASE EPSE-RELATED"/>
    <property type="match status" value="1"/>
</dbReference>
<dbReference type="Gene3D" id="3.90.550.10">
    <property type="entry name" value="Spore Coat Polysaccharide Biosynthesis Protein SpsA, Chain A"/>
    <property type="match status" value="1"/>
</dbReference>
<dbReference type="Proteomes" id="UP000216020">
    <property type="component" value="Unassembled WGS sequence"/>
</dbReference>
<dbReference type="EMBL" id="NEVM01000005">
    <property type="protein sequence ID" value="OZI32047.1"/>
    <property type="molecule type" value="Genomic_DNA"/>
</dbReference>
<comment type="caution">
    <text evidence="5">The sequence shown here is derived from an EMBL/GenBank/DDBJ whole genome shotgun (WGS) entry which is preliminary data.</text>
</comment>
<organism evidence="5 6">
    <name type="scientific">Bordetella genomosp. 10</name>
    <dbReference type="NCBI Taxonomy" id="1416804"/>
    <lineage>
        <taxon>Bacteria</taxon>
        <taxon>Pseudomonadati</taxon>
        <taxon>Pseudomonadota</taxon>
        <taxon>Betaproteobacteria</taxon>
        <taxon>Burkholderiales</taxon>
        <taxon>Alcaligenaceae</taxon>
        <taxon>Bordetella</taxon>
    </lineage>
</organism>
<dbReference type="SUPFAM" id="SSF53448">
    <property type="entry name" value="Nucleotide-diphospho-sugar transferases"/>
    <property type="match status" value="1"/>
</dbReference>
<dbReference type="OrthoDB" id="9802649at2"/>
<dbReference type="InterPro" id="IPR001173">
    <property type="entry name" value="Glyco_trans_2-like"/>
</dbReference>
<evidence type="ECO:0000256" key="3">
    <source>
        <dbReference type="ARBA" id="ARBA00022679"/>
    </source>
</evidence>
<dbReference type="AlphaFoldDB" id="A0A261S506"/>
<keyword evidence="6" id="KW-1185">Reference proteome</keyword>
<evidence type="ECO:0000256" key="2">
    <source>
        <dbReference type="ARBA" id="ARBA00022676"/>
    </source>
</evidence>
<dbReference type="CDD" id="cd04196">
    <property type="entry name" value="GT_2_like_d"/>
    <property type="match status" value="1"/>
</dbReference>
<dbReference type="GO" id="GO:0016757">
    <property type="term" value="F:glycosyltransferase activity"/>
    <property type="evidence" value="ECO:0007669"/>
    <property type="project" value="UniProtKB-KW"/>
</dbReference>
<evidence type="ECO:0000256" key="1">
    <source>
        <dbReference type="ARBA" id="ARBA00006739"/>
    </source>
</evidence>
<evidence type="ECO:0000313" key="5">
    <source>
        <dbReference type="EMBL" id="OZI32047.1"/>
    </source>
</evidence>
<sequence length="329" mass="36906">MVDGKERGRQAVSIGISESLPLPSGHVAILLCSYNGEQFLSQQLDSIKAQTYQDWKVWVSDDGSSDRTLEILRAYQDQWGEDRLQITPGPGRGFAANFLSLTCRREIDADYFAYCDQDDVWDADKIERALERLETMGRETPGLYCTRTKLVNEDGQLIGLSPLFRHSPDFRNALVQNVGGGNTMVFNRSARQILVSAGPDLQVVAHDWWTYVAVSAAGGKIFYDPEPSLLYRQHGRNLIGSNNGTFARILRLRRLMHGQLRGWIDQNIAGIRRIAPRLSPSNRVVLEAFVSARNGGALQRVLKLKRSGVFRQTFVDNVGLFAAAFFKKL</sequence>
<dbReference type="InterPro" id="IPR029044">
    <property type="entry name" value="Nucleotide-diphossugar_trans"/>
</dbReference>
<comment type="similarity">
    <text evidence="1">Belongs to the glycosyltransferase 2 family.</text>
</comment>
<gene>
    <name evidence="5" type="ORF">CAL29_29880</name>
</gene>
<dbReference type="Pfam" id="PF00535">
    <property type="entry name" value="Glycos_transf_2"/>
    <property type="match status" value="1"/>
</dbReference>
<keyword evidence="2" id="KW-0328">Glycosyltransferase</keyword>
<dbReference type="PANTHER" id="PTHR43685">
    <property type="entry name" value="GLYCOSYLTRANSFERASE"/>
    <property type="match status" value="1"/>
</dbReference>
<evidence type="ECO:0000313" key="6">
    <source>
        <dbReference type="Proteomes" id="UP000216020"/>
    </source>
</evidence>
<keyword evidence="3 5" id="KW-0808">Transferase</keyword>
<protein>
    <submittedName>
        <fullName evidence="5">Glycosyl transferase family 2</fullName>
    </submittedName>
</protein>
<proteinExistence type="inferred from homology"/>
<evidence type="ECO:0000259" key="4">
    <source>
        <dbReference type="Pfam" id="PF00535"/>
    </source>
</evidence>
<accession>A0A261S506</accession>
<feature type="domain" description="Glycosyltransferase 2-like" evidence="4">
    <location>
        <begin position="29"/>
        <end position="138"/>
    </location>
</feature>
<name>A0A261S506_9BORD</name>